<accession>A0A1I1QD77</accession>
<dbReference type="Pfam" id="PF04965">
    <property type="entry name" value="GPW_gp25"/>
    <property type="match status" value="1"/>
</dbReference>
<organism evidence="2 3">
    <name type="scientific">Pseudoalteromonas denitrificans DSM 6059</name>
    <dbReference type="NCBI Taxonomy" id="1123010"/>
    <lineage>
        <taxon>Bacteria</taxon>
        <taxon>Pseudomonadati</taxon>
        <taxon>Pseudomonadota</taxon>
        <taxon>Gammaproteobacteria</taxon>
        <taxon>Alteromonadales</taxon>
        <taxon>Pseudoalteromonadaceae</taxon>
        <taxon>Pseudoalteromonas</taxon>
    </lineage>
</organism>
<evidence type="ECO:0000259" key="1">
    <source>
        <dbReference type="Pfam" id="PF04965"/>
    </source>
</evidence>
<dbReference type="OrthoDB" id="9802846at2"/>
<proteinExistence type="predicted"/>
<evidence type="ECO:0000313" key="2">
    <source>
        <dbReference type="EMBL" id="SFD17173.1"/>
    </source>
</evidence>
<sequence length="111" mass="12352">MIGMNAKTGKSLSGLAHLKQSIEDILTTPKGSRVMRRDYGCALFELVDQPYSSVLVGDITMEISQALNLWEPRFELERVIVNRIEAGKLSIEVIGKYLLNGEAVRLEGIVF</sequence>
<reference evidence="2 3" key="1">
    <citation type="submission" date="2016-10" db="EMBL/GenBank/DDBJ databases">
        <authorList>
            <person name="de Groot N.N."/>
        </authorList>
    </citation>
    <scope>NUCLEOTIDE SEQUENCE [LARGE SCALE GENOMIC DNA]</scope>
    <source>
        <strain evidence="2 3">DSM 6059</strain>
    </source>
</reference>
<dbReference type="AlphaFoldDB" id="A0A1I1QD77"/>
<dbReference type="STRING" id="1123010.SAMN02745724_03743"/>
<protein>
    <recommendedName>
        <fullName evidence="1">IraD/Gp25-like domain-containing protein</fullName>
    </recommendedName>
</protein>
<dbReference type="Gene3D" id="3.10.450.40">
    <property type="match status" value="1"/>
</dbReference>
<dbReference type="RefSeq" id="WP_091988140.1">
    <property type="nucleotide sequence ID" value="NZ_FOLO01000038.1"/>
</dbReference>
<dbReference type="SUPFAM" id="SSF160719">
    <property type="entry name" value="gpW/gp25-like"/>
    <property type="match status" value="1"/>
</dbReference>
<feature type="domain" description="IraD/Gp25-like" evidence="1">
    <location>
        <begin position="14"/>
        <end position="95"/>
    </location>
</feature>
<dbReference type="EMBL" id="FOLO01000038">
    <property type="protein sequence ID" value="SFD17173.1"/>
    <property type="molecule type" value="Genomic_DNA"/>
</dbReference>
<gene>
    <name evidence="2" type="ORF">SAMN02745724_03743</name>
</gene>
<keyword evidence="3" id="KW-1185">Reference proteome</keyword>
<evidence type="ECO:0000313" key="3">
    <source>
        <dbReference type="Proteomes" id="UP000198862"/>
    </source>
</evidence>
<dbReference type="InterPro" id="IPR007048">
    <property type="entry name" value="IraD/Gp25-like"/>
</dbReference>
<dbReference type="Proteomes" id="UP000198862">
    <property type="component" value="Unassembled WGS sequence"/>
</dbReference>
<name>A0A1I1QD77_9GAMM</name>